<dbReference type="HOGENOM" id="CLU_2688180_0_0_1"/>
<dbReference type="EMBL" id="KN838536">
    <property type="protein sequence ID" value="KIK10273.1"/>
    <property type="molecule type" value="Genomic_DNA"/>
</dbReference>
<proteinExistence type="predicted"/>
<dbReference type="Proteomes" id="UP000054477">
    <property type="component" value="Unassembled WGS sequence"/>
</dbReference>
<reference evidence="2" key="2">
    <citation type="submission" date="2015-01" db="EMBL/GenBank/DDBJ databases">
        <title>Evolutionary Origins and Diversification of the Mycorrhizal Mutualists.</title>
        <authorList>
            <consortium name="DOE Joint Genome Institute"/>
            <consortium name="Mycorrhizal Genomics Consortium"/>
            <person name="Kohler A."/>
            <person name="Kuo A."/>
            <person name="Nagy L.G."/>
            <person name="Floudas D."/>
            <person name="Copeland A."/>
            <person name="Barry K.W."/>
            <person name="Cichocki N."/>
            <person name="Veneault-Fourrey C."/>
            <person name="LaButti K."/>
            <person name="Lindquist E.A."/>
            <person name="Lipzen A."/>
            <person name="Lundell T."/>
            <person name="Morin E."/>
            <person name="Murat C."/>
            <person name="Riley R."/>
            <person name="Ohm R."/>
            <person name="Sun H."/>
            <person name="Tunlid A."/>
            <person name="Henrissat B."/>
            <person name="Grigoriev I.V."/>
            <person name="Hibbett D.S."/>
            <person name="Martin F."/>
        </authorList>
    </citation>
    <scope>NUCLEOTIDE SEQUENCE [LARGE SCALE GENOMIC DNA]</scope>
    <source>
        <strain evidence="2">LaAM-08-1</strain>
    </source>
</reference>
<evidence type="ECO:0000313" key="2">
    <source>
        <dbReference type="Proteomes" id="UP000054477"/>
    </source>
</evidence>
<gene>
    <name evidence="1" type="ORF">K443DRAFT_670900</name>
</gene>
<organism evidence="1 2">
    <name type="scientific">Laccaria amethystina LaAM-08-1</name>
    <dbReference type="NCBI Taxonomy" id="1095629"/>
    <lineage>
        <taxon>Eukaryota</taxon>
        <taxon>Fungi</taxon>
        <taxon>Dikarya</taxon>
        <taxon>Basidiomycota</taxon>
        <taxon>Agaricomycotina</taxon>
        <taxon>Agaricomycetes</taxon>
        <taxon>Agaricomycetidae</taxon>
        <taxon>Agaricales</taxon>
        <taxon>Agaricineae</taxon>
        <taxon>Hydnangiaceae</taxon>
        <taxon>Laccaria</taxon>
    </lineage>
</organism>
<keyword evidence="2" id="KW-1185">Reference proteome</keyword>
<evidence type="ECO:0000313" key="1">
    <source>
        <dbReference type="EMBL" id="KIK10273.1"/>
    </source>
</evidence>
<reference evidence="1 2" key="1">
    <citation type="submission" date="2014-04" db="EMBL/GenBank/DDBJ databases">
        <authorList>
            <consortium name="DOE Joint Genome Institute"/>
            <person name="Kuo A."/>
            <person name="Kohler A."/>
            <person name="Nagy L.G."/>
            <person name="Floudas D."/>
            <person name="Copeland A."/>
            <person name="Barry K.W."/>
            <person name="Cichocki N."/>
            <person name="Veneault-Fourrey C."/>
            <person name="LaButti K."/>
            <person name="Lindquist E.A."/>
            <person name="Lipzen A."/>
            <person name="Lundell T."/>
            <person name="Morin E."/>
            <person name="Murat C."/>
            <person name="Sun H."/>
            <person name="Tunlid A."/>
            <person name="Henrissat B."/>
            <person name="Grigoriev I.V."/>
            <person name="Hibbett D.S."/>
            <person name="Martin F."/>
            <person name="Nordberg H.P."/>
            <person name="Cantor M.N."/>
            <person name="Hua S.X."/>
        </authorList>
    </citation>
    <scope>NUCLEOTIDE SEQUENCE [LARGE SCALE GENOMIC DNA]</scope>
    <source>
        <strain evidence="1 2">LaAM-08-1</strain>
    </source>
</reference>
<name>A0A0C9YQD4_9AGAR</name>
<dbReference type="AlphaFoldDB" id="A0A0C9YQD4"/>
<sequence length="74" mass="8085">MRLANPVFTPLCLGVVDAPHHTACRTPHASFARLTFHEKLQINGVTRICKPPCRPIKRFAGSAKTVSNSGVVNF</sequence>
<protein>
    <submittedName>
        <fullName evidence="1">Uncharacterized protein</fullName>
    </submittedName>
</protein>
<accession>A0A0C9YQD4</accession>